<evidence type="ECO:0000313" key="1">
    <source>
        <dbReference type="EMBL" id="CAB5222904.1"/>
    </source>
</evidence>
<accession>A0A6J7X3P4</accession>
<protein>
    <submittedName>
        <fullName evidence="1">Uncharacterized protein</fullName>
    </submittedName>
</protein>
<organism evidence="1">
    <name type="scientific">uncultured Caudovirales phage</name>
    <dbReference type="NCBI Taxonomy" id="2100421"/>
    <lineage>
        <taxon>Viruses</taxon>
        <taxon>Duplodnaviria</taxon>
        <taxon>Heunggongvirae</taxon>
        <taxon>Uroviricota</taxon>
        <taxon>Caudoviricetes</taxon>
        <taxon>Peduoviridae</taxon>
        <taxon>Maltschvirus</taxon>
        <taxon>Maltschvirus maltsch</taxon>
    </lineage>
</organism>
<dbReference type="EMBL" id="LR798309">
    <property type="protein sequence ID" value="CAB5222904.1"/>
    <property type="molecule type" value="Genomic_DNA"/>
</dbReference>
<sequence>MAQSIELMPANEYRALVNKYWASMQGQDAKTIKARVYKAECATFESTGHPLMGHRHNTKANRTLWAHYRAIIDASEQCGVRS</sequence>
<reference evidence="1" key="1">
    <citation type="submission" date="2020-05" db="EMBL/GenBank/DDBJ databases">
        <authorList>
            <person name="Chiriac C."/>
            <person name="Salcher M."/>
            <person name="Ghai R."/>
            <person name="Kavagutti S V."/>
        </authorList>
    </citation>
    <scope>NUCLEOTIDE SEQUENCE</scope>
</reference>
<proteinExistence type="predicted"/>
<gene>
    <name evidence="1" type="ORF">UFOVP365_36</name>
</gene>
<name>A0A6J7X3P4_9CAUD</name>